<keyword evidence="2" id="KW-0547">Nucleotide-binding</keyword>
<dbReference type="Gene3D" id="3.40.50.300">
    <property type="entry name" value="P-loop containing nucleotide triphosphate hydrolases"/>
    <property type="match status" value="1"/>
</dbReference>
<sequence length="321" mass="34126">MVRRAWVYRTLLGAALLTVLLTTSVLAALTAYSGAIGDAALRRSLAEQRAAAEAALVVKANVPEEDRQAADVAVRTGARTLFDGLPVRVRTLLRSGPYALPPDLRPDSARDDENPDLTYFAALDRTQVRAVAGRLPREAATAGDIEAALPQSAARRLGVTPGDRLTVTDRLDGPPVRVLVIGVYRPVNARAPYWQLDDLGGRGVKASSFTTYGPLLTAPAVPTSGRVSVGASGWLVSADYSSLTTDRIDALREAALVGASGSGKSTLMNILAGLDKPTAGAARVAGHDLLTMSARERLAYRRRTVGFVWQQTSRNLLPYLT</sequence>
<accession>A0ABV5EAN0</accession>
<dbReference type="GO" id="GO:0005524">
    <property type="term" value="F:ATP binding"/>
    <property type="evidence" value="ECO:0007669"/>
    <property type="project" value="UniProtKB-KW"/>
</dbReference>
<keyword evidence="2" id="KW-0067">ATP-binding</keyword>
<comment type="caution">
    <text evidence="2">The sequence shown here is derived from an EMBL/GenBank/DDBJ whole genome shotgun (WGS) entry which is preliminary data.</text>
</comment>
<evidence type="ECO:0000259" key="1">
    <source>
        <dbReference type="Pfam" id="PF00005"/>
    </source>
</evidence>
<feature type="domain" description="ABC transporter" evidence="1">
    <location>
        <begin position="254"/>
        <end position="315"/>
    </location>
</feature>
<reference evidence="2 3" key="1">
    <citation type="submission" date="2024-01" db="EMBL/GenBank/DDBJ databases">
        <title>Genome mining of biosynthetic gene clusters to explore secondary metabolites of Streptomyces sp.</title>
        <authorList>
            <person name="Baig A."/>
            <person name="Ajitkumar Shintre N."/>
            <person name="Kumar H."/>
            <person name="Anbarasu A."/>
            <person name="Ramaiah S."/>
        </authorList>
    </citation>
    <scope>NUCLEOTIDE SEQUENCE [LARGE SCALE GENOMIC DNA]</scope>
    <source>
        <strain evidence="2 3">A57</strain>
    </source>
</reference>
<dbReference type="SUPFAM" id="SSF52540">
    <property type="entry name" value="P-loop containing nucleoside triphosphate hydrolases"/>
    <property type="match status" value="1"/>
</dbReference>
<dbReference type="Proteomes" id="UP001585080">
    <property type="component" value="Unassembled WGS sequence"/>
</dbReference>
<organism evidence="2 3">
    <name type="scientific">Streptomyces broussonetiae</name>
    <dbReference type="NCBI Taxonomy" id="2686304"/>
    <lineage>
        <taxon>Bacteria</taxon>
        <taxon>Bacillati</taxon>
        <taxon>Actinomycetota</taxon>
        <taxon>Actinomycetes</taxon>
        <taxon>Kitasatosporales</taxon>
        <taxon>Streptomycetaceae</taxon>
        <taxon>Streptomyces</taxon>
    </lineage>
</organism>
<evidence type="ECO:0000313" key="3">
    <source>
        <dbReference type="Proteomes" id="UP001585080"/>
    </source>
</evidence>
<dbReference type="InterPro" id="IPR027417">
    <property type="entry name" value="P-loop_NTPase"/>
</dbReference>
<gene>
    <name evidence="2" type="ORF">VSS16_14350</name>
</gene>
<evidence type="ECO:0000313" key="2">
    <source>
        <dbReference type="EMBL" id="MFB8773897.1"/>
    </source>
</evidence>
<dbReference type="PANTHER" id="PTHR42798">
    <property type="entry name" value="LIPOPROTEIN-RELEASING SYSTEM ATP-BINDING PROTEIN LOLD"/>
    <property type="match status" value="1"/>
</dbReference>
<dbReference type="EMBL" id="JAYMRP010000010">
    <property type="protein sequence ID" value="MFB8773897.1"/>
    <property type="molecule type" value="Genomic_DNA"/>
</dbReference>
<proteinExistence type="predicted"/>
<dbReference type="InterPro" id="IPR003439">
    <property type="entry name" value="ABC_transporter-like_ATP-bd"/>
</dbReference>
<dbReference type="Pfam" id="PF00005">
    <property type="entry name" value="ABC_tran"/>
    <property type="match status" value="1"/>
</dbReference>
<name>A0ABV5EAN0_9ACTN</name>
<protein>
    <submittedName>
        <fullName evidence="2">ATP-binding cassette domain-containing protein</fullName>
    </submittedName>
</protein>
<keyword evidence="3" id="KW-1185">Reference proteome</keyword>
<dbReference type="PANTHER" id="PTHR42798:SF2">
    <property type="entry name" value="ABC TRANSPORTER ATP-BINDING PROTEIN MG467-RELATED"/>
    <property type="match status" value="1"/>
</dbReference>